<reference evidence="2" key="2">
    <citation type="submission" date="1999-06" db="EMBL/GenBank/DDBJ databases">
        <authorList>
            <person name="Rigo L.U."/>
        </authorList>
    </citation>
    <scope>NUCLEOTIDE SEQUENCE</scope>
    <source>
        <strain evidence="2">Z78</strain>
    </source>
</reference>
<reference evidence="2" key="3">
    <citation type="submission" date="1999-09" db="EMBL/GenBank/DDBJ databases">
        <authorList>
            <person name="Rigo L.U."/>
        </authorList>
    </citation>
    <scope>NUCLEOTIDE SEQUENCE</scope>
    <source>
        <strain evidence="2">Z78</strain>
    </source>
</reference>
<reference evidence="2" key="5">
    <citation type="submission" date="2003-04" db="EMBL/GenBank/DDBJ databases">
        <authorList>
            <person name="Rigo L.U."/>
        </authorList>
    </citation>
    <scope>NUCLEOTIDE SEQUENCE</scope>
    <source>
        <strain evidence="2">Z78</strain>
    </source>
</reference>
<dbReference type="Pfam" id="PF00148">
    <property type="entry name" value="Oxidored_nitro"/>
    <property type="match status" value="1"/>
</dbReference>
<dbReference type="PANTHER" id="PTHR33712:SF7">
    <property type="entry name" value="LIGHT-INDEPENDENT PROTOCHLOROPHYLLIDE REDUCTASE SUBUNIT B"/>
    <property type="match status" value="1"/>
</dbReference>
<dbReference type="EMBL" id="AF088132">
    <property type="protein sequence ID" value="AAD40327.1"/>
    <property type="molecule type" value="Genomic_DNA"/>
</dbReference>
<dbReference type="PANTHER" id="PTHR33712">
    <property type="entry name" value="LIGHT-INDEPENDENT PROTOCHLOROPHYLLIDE REDUCTASE SUBUNIT B"/>
    <property type="match status" value="1"/>
</dbReference>
<feature type="domain" description="Nitrogenase/oxidoreductase component 1" evidence="1">
    <location>
        <begin position="4"/>
        <end position="84"/>
    </location>
</feature>
<dbReference type="AlphaFoldDB" id="Q9XDC3"/>
<name>Q9XDC3_HERSE</name>
<reference evidence="2" key="1">
    <citation type="journal article" date="1999" name="FEMS Microbiol. Lett.">
        <title>Sequencing and functional analysis of the nifENXorf1orf2 gene cluster of Herbaspirillum seropedicae.</title>
        <authorList>
            <person name="Klassen G."/>
            <person name="Pedrosa F.O."/>
            <person name="Souza E.M."/>
            <person name="Yates M.G."/>
            <person name="Rigo L.U."/>
        </authorList>
    </citation>
    <scope>NUCLEOTIDE SEQUENCE</scope>
    <source>
        <strain evidence="2">Z78</strain>
    </source>
</reference>
<dbReference type="InterPro" id="IPR050152">
    <property type="entry name" value="ChlB/BchB/BchZ"/>
</dbReference>
<organism evidence="2">
    <name type="scientific">Herbaspirillum seropedicae</name>
    <dbReference type="NCBI Taxonomy" id="964"/>
    <lineage>
        <taxon>Bacteria</taxon>
        <taxon>Pseudomonadati</taxon>
        <taxon>Pseudomonadota</taxon>
        <taxon>Betaproteobacteria</taxon>
        <taxon>Burkholderiales</taxon>
        <taxon>Oxalobacteraceae</taxon>
        <taxon>Herbaspirillum</taxon>
    </lineage>
</organism>
<evidence type="ECO:0000313" key="2">
    <source>
        <dbReference type="EMBL" id="AAD40327.1"/>
    </source>
</evidence>
<dbReference type="Gene3D" id="3.40.50.1980">
    <property type="entry name" value="Nitrogenase molybdenum iron protein domain"/>
    <property type="match status" value="1"/>
</dbReference>
<gene>
    <name evidence="2" type="primary">nifK</name>
</gene>
<proteinExistence type="predicted"/>
<dbReference type="InterPro" id="IPR000510">
    <property type="entry name" value="Nase/OxRdtase_comp1"/>
</dbReference>
<dbReference type="SUPFAM" id="SSF53807">
    <property type="entry name" value="Helical backbone' metal receptor"/>
    <property type="match status" value="1"/>
</dbReference>
<reference evidence="2" key="4">
    <citation type="submission" date="1999-12" db="EMBL/GenBank/DDBJ databases">
        <authorList>
            <person name="Rigo L.U."/>
        </authorList>
    </citation>
    <scope>NUCLEOTIDE SEQUENCE</scope>
    <source>
        <strain evidence="2">Z78</strain>
    </source>
</reference>
<feature type="non-terminal residue" evidence="2">
    <location>
        <position position="1"/>
    </location>
</feature>
<protein>
    <submittedName>
        <fullName evidence="2">Nitrogenase molybdenum-iron protein beta subunit</fullName>
    </submittedName>
</protein>
<evidence type="ECO:0000259" key="1">
    <source>
        <dbReference type="Pfam" id="PF00148"/>
    </source>
</evidence>
<sequence length="168" mass="18633">VDLAESQAHLHGKKFALYGDPDMMIGMTQFLLELGCEPTHILSTNGDAEWAAKVQALLEASPRGKDCKVYPKRDLWHLRSLLFTGAGGLPERQCLPASYLERDRGSCALNPAWVFPVFRPAITNHRFPHPAGYSRCRCAVPGCMIPRRSNFRTPSEMPNPGSLARAKT</sequence>
<dbReference type="GO" id="GO:0016491">
    <property type="term" value="F:oxidoreductase activity"/>
    <property type="evidence" value="ECO:0007669"/>
    <property type="project" value="InterPro"/>
</dbReference>
<accession>Q9XDC3</accession>